<sequence>MVNNTPFLRVKTFDNEHDHSAQDNMQVSHINRSDLVASMIVDNIRTNRGKAPNDIRNDLFHEYGVQLNYHQAWKVKERALDNINGSVQQSYMLIPWLCNRLMEADPQTVAKRTSSVNNHFERLFIAYGCCINGFLLGCRPILYIDGCHLSGPYLGTLLAASTYDADNNLYPLAYAIVNGETYEDWSWFLRNLKELIGSLQITIVSDRHNVIVGAVREVFGGSRHAFCYRHVKENFSAEFSKVCNEHRRRRKDDALKLLDKIACSRLDMDFVKAMGQLRSFSVDLARWVETQSDVDKWAMSRFQFRRWDNSTTNLAESFNAWLVKERRDNVCVLINEHRQKLAKKLYVANEAMGKWENGVGPKIEAILKENVAQAEGMVVLDHGSGRMLVRIGQKDLRVNVALRECTCQAWQMTGIPCPHACAAIKSLHGNVYTYVEECYLLSSQQKIYMNTMIPVETHDMPNLNQLSLDDYRTNIFLQPLITSRPPGRPKKKRRESQFQHQVQYQCSRCHQSRHNRASCTNPNPTEL</sequence>
<dbReference type="Proteomes" id="UP001293593">
    <property type="component" value="Unassembled WGS sequence"/>
</dbReference>
<keyword evidence="1" id="KW-0479">Metal-binding</keyword>
<evidence type="ECO:0000256" key="3">
    <source>
        <dbReference type="ARBA" id="ARBA00022833"/>
    </source>
</evidence>
<feature type="domain" description="SWIM-type" evidence="5">
    <location>
        <begin position="396"/>
        <end position="428"/>
    </location>
</feature>
<dbReference type="InterPro" id="IPR007527">
    <property type="entry name" value="Znf_SWIM"/>
</dbReference>
<evidence type="ECO:0000313" key="7">
    <source>
        <dbReference type="Proteomes" id="UP001293593"/>
    </source>
</evidence>
<evidence type="ECO:0000313" key="6">
    <source>
        <dbReference type="EMBL" id="KAK4267185.1"/>
    </source>
</evidence>
<dbReference type="Pfam" id="PF10551">
    <property type="entry name" value="MULE"/>
    <property type="match status" value="1"/>
</dbReference>
<keyword evidence="2 4" id="KW-0863">Zinc-finger</keyword>
<reference evidence="6" key="1">
    <citation type="submission" date="2023-10" db="EMBL/GenBank/DDBJ databases">
        <title>Chromosome-level genome of the transformable northern wattle, Acacia crassicarpa.</title>
        <authorList>
            <person name="Massaro I."/>
            <person name="Sinha N.R."/>
            <person name="Poethig S."/>
            <person name="Leichty A.R."/>
        </authorList>
    </citation>
    <scope>NUCLEOTIDE SEQUENCE</scope>
    <source>
        <strain evidence="6">Acra3RX</strain>
        <tissue evidence="6">Leaf</tissue>
    </source>
</reference>
<accession>A0AAE1K8W3</accession>
<organism evidence="6 7">
    <name type="scientific">Acacia crassicarpa</name>
    <name type="common">northern wattle</name>
    <dbReference type="NCBI Taxonomy" id="499986"/>
    <lineage>
        <taxon>Eukaryota</taxon>
        <taxon>Viridiplantae</taxon>
        <taxon>Streptophyta</taxon>
        <taxon>Embryophyta</taxon>
        <taxon>Tracheophyta</taxon>
        <taxon>Spermatophyta</taxon>
        <taxon>Magnoliopsida</taxon>
        <taxon>eudicotyledons</taxon>
        <taxon>Gunneridae</taxon>
        <taxon>Pentapetalae</taxon>
        <taxon>rosids</taxon>
        <taxon>fabids</taxon>
        <taxon>Fabales</taxon>
        <taxon>Fabaceae</taxon>
        <taxon>Caesalpinioideae</taxon>
        <taxon>mimosoid clade</taxon>
        <taxon>Acacieae</taxon>
        <taxon>Acacia</taxon>
    </lineage>
</organism>
<dbReference type="PANTHER" id="PTHR31973:SF187">
    <property type="entry name" value="MUTATOR TRANSPOSASE MUDRA PROTEIN"/>
    <property type="match status" value="1"/>
</dbReference>
<evidence type="ECO:0000256" key="2">
    <source>
        <dbReference type="ARBA" id="ARBA00022771"/>
    </source>
</evidence>
<dbReference type="AlphaFoldDB" id="A0AAE1K8W3"/>
<dbReference type="PANTHER" id="PTHR31973">
    <property type="entry name" value="POLYPROTEIN, PUTATIVE-RELATED"/>
    <property type="match status" value="1"/>
</dbReference>
<dbReference type="Pfam" id="PF04434">
    <property type="entry name" value="SWIM"/>
    <property type="match status" value="1"/>
</dbReference>
<dbReference type="InterPro" id="IPR018289">
    <property type="entry name" value="MULE_transposase_dom"/>
</dbReference>
<dbReference type="PROSITE" id="PS50966">
    <property type="entry name" value="ZF_SWIM"/>
    <property type="match status" value="1"/>
</dbReference>
<comment type="caution">
    <text evidence="6">The sequence shown here is derived from an EMBL/GenBank/DDBJ whole genome shotgun (WGS) entry which is preliminary data.</text>
</comment>
<name>A0AAE1K8W3_9FABA</name>
<dbReference type="EMBL" id="JAWXYG010000007">
    <property type="protein sequence ID" value="KAK4267185.1"/>
    <property type="molecule type" value="Genomic_DNA"/>
</dbReference>
<dbReference type="InterPro" id="IPR006564">
    <property type="entry name" value="Znf_PMZ"/>
</dbReference>
<proteinExistence type="predicted"/>
<keyword evidence="3" id="KW-0862">Zinc</keyword>
<protein>
    <recommendedName>
        <fullName evidence="5">SWIM-type domain-containing protein</fullName>
    </recommendedName>
</protein>
<gene>
    <name evidence="6" type="ORF">QN277_024001</name>
</gene>
<evidence type="ECO:0000256" key="1">
    <source>
        <dbReference type="ARBA" id="ARBA00022723"/>
    </source>
</evidence>
<keyword evidence="7" id="KW-1185">Reference proteome</keyword>
<evidence type="ECO:0000259" key="5">
    <source>
        <dbReference type="PROSITE" id="PS50966"/>
    </source>
</evidence>
<evidence type="ECO:0000256" key="4">
    <source>
        <dbReference type="PROSITE-ProRule" id="PRU00325"/>
    </source>
</evidence>
<dbReference type="SMART" id="SM00575">
    <property type="entry name" value="ZnF_PMZ"/>
    <property type="match status" value="1"/>
</dbReference>
<dbReference type="GO" id="GO:0008270">
    <property type="term" value="F:zinc ion binding"/>
    <property type="evidence" value="ECO:0007669"/>
    <property type="project" value="UniProtKB-KW"/>
</dbReference>